<dbReference type="PANTHER" id="PTHR37461:SF1">
    <property type="entry name" value="ANTI-SIGMA-K FACTOR RSKA"/>
    <property type="match status" value="1"/>
</dbReference>
<reference evidence="3 4" key="1">
    <citation type="submission" date="2014-09" db="EMBL/GenBank/DDBJ databases">
        <title>Genome sequences of Lysobacter dokdonensis DS-58.</title>
        <authorList>
            <person name="Kim J.F."/>
            <person name="Kwak M.-J."/>
        </authorList>
    </citation>
    <scope>NUCLEOTIDE SEQUENCE [LARGE SCALE GENOMIC DNA]</scope>
    <source>
        <strain evidence="3 4">DS-58</strain>
    </source>
</reference>
<keyword evidence="1" id="KW-0812">Transmembrane</keyword>
<sequence length="255" mass="26679">MNTPVDRLERDSQPPDDAVLAGEYVLGVLERAERERVQARIAREPAFASLVDAWETHFAPWNASVDAVAPGAHVWPRIRTQLGWAAAEPARKGVWNSVGFWRAATTLAAAAGIAAVAFLLQREPAPAPAPPAVVVRPPAVEVPPKPVTVLARDDGSTGWLATIDAANGKLSMVPVPVPADGRGRVNELWVIPEGRAPISLGQVSNAQALTIDVPANLRRELAVGATLAVSLESPVGIPHAAPTGPIVAKGGIAQL</sequence>
<keyword evidence="4" id="KW-1185">Reference proteome</keyword>
<evidence type="ECO:0000313" key="4">
    <source>
        <dbReference type="Proteomes" id="UP000030518"/>
    </source>
</evidence>
<keyword evidence="1" id="KW-1133">Transmembrane helix</keyword>
<comment type="caution">
    <text evidence="3">The sequence shown here is derived from an EMBL/GenBank/DDBJ whole genome shotgun (WGS) entry which is preliminary data.</text>
</comment>
<dbReference type="Proteomes" id="UP000030518">
    <property type="component" value="Unassembled WGS sequence"/>
</dbReference>
<dbReference type="PANTHER" id="PTHR37461">
    <property type="entry name" value="ANTI-SIGMA-K FACTOR RSKA"/>
    <property type="match status" value="1"/>
</dbReference>
<dbReference type="GO" id="GO:0006417">
    <property type="term" value="P:regulation of translation"/>
    <property type="evidence" value="ECO:0007669"/>
    <property type="project" value="TreeGrafter"/>
</dbReference>
<dbReference type="OrthoDB" id="5298046at2"/>
<dbReference type="InterPro" id="IPR051474">
    <property type="entry name" value="Anti-sigma-K/W_factor"/>
</dbReference>
<dbReference type="AlphaFoldDB" id="A0A0A2WK56"/>
<evidence type="ECO:0000313" key="3">
    <source>
        <dbReference type="EMBL" id="KGQ20571.1"/>
    </source>
</evidence>
<proteinExistence type="predicted"/>
<feature type="domain" description="Anti-sigma K factor RskA C-terminal" evidence="2">
    <location>
        <begin position="107"/>
        <end position="246"/>
    </location>
</feature>
<evidence type="ECO:0000259" key="2">
    <source>
        <dbReference type="Pfam" id="PF10099"/>
    </source>
</evidence>
<dbReference type="GO" id="GO:0005886">
    <property type="term" value="C:plasma membrane"/>
    <property type="evidence" value="ECO:0007669"/>
    <property type="project" value="InterPro"/>
</dbReference>
<name>A0A0A2WK56_9GAMM</name>
<gene>
    <name evidence="3" type="ORF">LF41_1108</name>
</gene>
<dbReference type="STRING" id="1300345.LF41_1108"/>
<dbReference type="RefSeq" id="WP_036165059.1">
    <property type="nucleotide sequence ID" value="NZ_JRKJ01000002.1"/>
</dbReference>
<organism evidence="3 4">
    <name type="scientific">Lysobacter dokdonensis DS-58</name>
    <dbReference type="NCBI Taxonomy" id="1300345"/>
    <lineage>
        <taxon>Bacteria</taxon>
        <taxon>Pseudomonadati</taxon>
        <taxon>Pseudomonadota</taxon>
        <taxon>Gammaproteobacteria</taxon>
        <taxon>Lysobacterales</taxon>
        <taxon>Lysobacteraceae</taxon>
        <taxon>Noviluteimonas</taxon>
    </lineage>
</organism>
<dbReference type="GO" id="GO:0016989">
    <property type="term" value="F:sigma factor antagonist activity"/>
    <property type="evidence" value="ECO:0007669"/>
    <property type="project" value="TreeGrafter"/>
</dbReference>
<dbReference type="PATRIC" id="fig|1300345.3.peg.429"/>
<dbReference type="EMBL" id="JRKJ01000002">
    <property type="protein sequence ID" value="KGQ20571.1"/>
    <property type="molecule type" value="Genomic_DNA"/>
</dbReference>
<dbReference type="InterPro" id="IPR018764">
    <property type="entry name" value="RskA_C"/>
</dbReference>
<dbReference type="eggNOG" id="COG5343">
    <property type="taxonomic scope" value="Bacteria"/>
</dbReference>
<dbReference type="Pfam" id="PF10099">
    <property type="entry name" value="RskA_C"/>
    <property type="match status" value="1"/>
</dbReference>
<protein>
    <recommendedName>
        <fullName evidence="2">Anti-sigma K factor RskA C-terminal domain-containing protein</fullName>
    </recommendedName>
</protein>
<feature type="transmembrane region" description="Helical" evidence="1">
    <location>
        <begin position="100"/>
        <end position="120"/>
    </location>
</feature>
<accession>A0A0A2WK56</accession>
<keyword evidence="1" id="KW-0472">Membrane</keyword>
<evidence type="ECO:0000256" key="1">
    <source>
        <dbReference type="SAM" id="Phobius"/>
    </source>
</evidence>